<keyword evidence="3" id="KW-0378">Hydrolase</keyword>
<dbReference type="Gene3D" id="3.90.1720.10">
    <property type="entry name" value="endopeptidase domain like (from Nostoc punctiforme)"/>
    <property type="match status" value="1"/>
</dbReference>
<evidence type="ECO:0000256" key="2">
    <source>
        <dbReference type="ARBA" id="ARBA00022670"/>
    </source>
</evidence>
<dbReference type="PROSITE" id="PS51935">
    <property type="entry name" value="NLPC_P60"/>
    <property type="match status" value="1"/>
</dbReference>
<comment type="similarity">
    <text evidence="1">Belongs to the peptidase C40 family.</text>
</comment>
<comment type="caution">
    <text evidence="6">The sequence shown here is derived from an EMBL/GenBank/DDBJ whole genome shotgun (WGS) entry which is preliminary data.</text>
</comment>
<dbReference type="EMBL" id="JAUSWG010000002">
    <property type="protein sequence ID" value="MDQ0555510.1"/>
    <property type="molecule type" value="Genomic_DNA"/>
</dbReference>
<reference evidence="6 7" key="1">
    <citation type="submission" date="2023-07" db="EMBL/GenBank/DDBJ databases">
        <title>Genomic Encyclopedia of Type Strains, Phase IV (KMG-IV): sequencing the most valuable type-strain genomes for metagenomic binning, comparative biology and taxonomic classification.</title>
        <authorList>
            <person name="Goeker M."/>
        </authorList>
    </citation>
    <scope>NUCLEOTIDE SEQUENCE [LARGE SCALE GENOMIC DNA]</scope>
    <source>
        <strain evidence="6 7">DSM 15049</strain>
    </source>
</reference>
<dbReference type="PANTHER" id="PTHR47053:SF1">
    <property type="entry name" value="MUREIN DD-ENDOPEPTIDASE MEPH-RELATED"/>
    <property type="match status" value="1"/>
</dbReference>
<accession>A0ABU0MX74</accession>
<evidence type="ECO:0000256" key="4">
    <source>
        <dbReference type="ARBA" id="ARBA00022807"/>
    </source>
</evidence>
<dbReference type="RefSeq" id="WP_307502823.1">
    <property type="nucleotide sequence ID" value="NZ_BAAACE010000029.1"/>
</dbReference>
<dbReference type="InterPro" id="IPR006637">
    <property type="entry name" value="ChW"/>
</dbReference>
<evidence type="ECO:0000256" key="3">
    <source>
        <dbReference type="ARBA" id="ARBA00022801"/>
    </source>
</evidence>
<dbReference type="InterPro" id="IPR038765">
    <property type="entry name" value="Papain-like_cys_pep_sf"/>
</dbReference>
<dbReference type="Pfam" id="PF00877">
    <property type="entry name" value="NLPC_P60"/>
    <property type="match status" value="1"/>
</dbReference>
<evidence type="ECO:0000313" key="6">
    <source>
        <dbReference type="EMBL" id="MDQ0555510.1"/>
    </source>
</evidence>
<dbReference type="Pfam" id="PF07538">
    <property type="entry name" value="ChW"/>
    <property type="match status" value="3"/>
</dbReference>
<dbReference type="InterPro" id="IPR051202">
    <property type="entry name" value="Peptidase_C40"/>
</dbReference>
<dbReference type="PANTHER" id="PTHR47053">
    <property type="entry name" value="MUREIN DD-ENDOPEPTIDASE MEPH-RELATED"/>
    <property type="match status" value="1"/>
</dbReference>
<sequence>MNKKIGGILGVTVLLVSATSQISFAYEKQKLNNIQPAAYSASIQASSDQIINFTKQQLGKPYVSGASGPGSFDCSGLIAYVFKSNGYSIPRTSVAGYWGASYIKKVSSPKPGDLIFLKNTYKDGPSHIGIVINSNQFIHAGDKGVAVADINNSYWKQHFLGYGRLINDDEKQELYTAQAHVQDLGWLNSVSGNQVIGTTGQEKQLEAFKVSLAGNLKNATIQYQAHVQDIGWQDWKQNGEVAGTTGQNKRVEAIKMNLVNAPGYTIQYRAHVKDFGWLPWVGTNEIAGTTGESRQLEAIQIRIVKN</sequence>
<dbReference type="InterPro" id="IPR000064">
    <property type="entry name" value="NLP_P60_dom"/>
</dbReference>
<evidence type="ECO:0000256" key="1">
    <source>
        <dbReference type="ARBA" id="ARBA00007074"/>
    </source>
</evidence>
<keyword evidence="2" id="KW-0645">Protease</keyword>
<keyword evidence="4" id="KW-0788">Thiol protease</keyword>
<organism evidence="6 7">
    <name type="scientific">Paraclostridium ghonii</name>
    <dbReference type="NCBI Taxonomy" id="29358"/>
    <lineage>
        <taxon>Bacteria</taxon>
        <taxon>Bacillati</taxon>
        <taxon>Bacillota</taxon>
        <taxon>Clostridia</taxon>
        <taxon>Peptostreptococcales</taxon>
        <taxon>Peptostreptococcaceae</taxon>
        <taxon>Paraclostridium</taxon>
    </lineage>
</organism>
<dbReference type="SMART" id="SM00728">
    <property type="entry name" value="ChW"/>
    <property type="match status" value="3"/>
</dbReference>
<gene>
    <name evidence="6" type="ORF">QOZ92_000623</name>
</gene>
<dbReference type="Proteomes" id="UP001232584">
    <property type="component" value="Unassembled WGS sequence"/>
</dbReference>
<name>A0ABU0MX74_9FIRM</name>
<protein>
    <recommendedName>
        <fullName evidence="5">NlpC/P60 domain-containing protein</fullName>
    </recommendedName>
</protein>
<proteinExistence type="inferred from homology"/>
<keyword evidence="7" id="KW-1185">Reference proteome</keyword>
<dbReference type="SUPFAM" id="SSF54001">
    <property type="entry name" value="Cysteine proteinases"/>
    <property type="match status" value="1"/>
</dbReference>
<evidence type="ECO:0000313" key="7">
    <source>
        <dbReference type="Proteomes" id="UP001232584"/>
    </source>
</evidence>
<evidence type="ECO:0000259" key="5">
    <source>
        <dbReference type="PROSITE" id="PS51935"/>
    </source>
</evidence>
<feature type="domain" description="NlpC/P60" evidence="5">
    <location>
        <begin position="44"/>
        <end position="166"/>
    </location>
</feature>